<gene>
    <name evidence="3" type="ORF">DES51_11180</name>
</gene>
<organism evidence="3 4">
    <name type="scientific">Dielma fastidiosa</name>
    <dbReference type="NCBI Taxonomy" id="1034346"/>
    <lineage>
        <taxon>Bacteria</taxon>
        <taxon>Bacillati</taxon>
        <taxon>Bacillota</taxon>
        <taxon>Erysipelotrichia</taxon>
        <taxon>Erysipelotrichales</taxon>
        <taxon>Erysipelotrichaceae</taxon>
        <taxon>Dielma</taxon>
    </lineage>
</organism>
<protein>
    <submittedName>
        <fullName evidence="3">Uncharacterized protein YciI</fullName>
    </submittedName>
</protein>
<dbReference type="PANTHER" id="PTHR37828:SF1">
    <property type="entry name" value="YCII-RELATED DOMAIN-CONTAINING PROTEIN"/>
    <property type="match status" value="1"/>
</dbReference>
<feature type="domain" description="YCII-related" evidence="2">
    <location>
        <begin position="13"/>
        <end position="81"/>
    </location>
</feature>
<comment type="similarity">
    <text evidence="1">Belongs to the YciI family.</text>
</comment>
<accession>A0A318KHW5</accession>
<dbReference type="STRING" id="1034346.GCA_000313565_03245"/>
<dbReference type="InterPro" id="IPR005545">
    <property type="entry name" value="YCII"/>
</dbReference>
<dbReference type="Proteomes" id="UP000247612">
    <property type="component" value="Unassembled WGS sequence"/>
</dbReference>
<evidence type="ECO:0000259" key="2">
    <source>
        <dbReference type="Pfam" id="PF03795"/>
    </source>
</evidence>
<sequence>MKYFLVEGIVTHPEKMTDSLMQAHQAYTETLMKAGQVLFSSLKSDMSASVTVVKAETLQAVQTFYHQEPFYINDVLTYSITELAVHYHASDTKHWFQAAD</sequence>
<evidence type="ECO:0000313" key="4">
    <source>
        <dbReference type="Proteomes" id="UP000247612"/>
    </source>
</evidence>
<keyword evidence="4" id="KW-1185">Reference proteome</keyword>
<dbReference type="EMBL" id="QJKH01000011">
    <property type="protein sequence ID" value="PXX77329.1"/>
    <property type="molecule type" value="Genomic_DNA"/>
</dbReference>
<dbReference type="InterPro" id="IPR011008">
    <property type="entry name" value="Dimeric_a/b-barrel"/>
</dbReference>
<dbReference type="Gene3D" id="3.30.70.1060">
    <property type="entry name" value="Dimeric alpha+beta barrel"/>
    <property type="match status" value="1"/>
</dbReference>
<name>A0A318KHW5_9FIRM</name>
<evidence type="ECO:0000313" key="3">
    <source>
        <dbReference type="EMBL" id="PXX77329.1"/>
    </source>
</evidence>
<dbReference type="OrthoDB" id="2058240at2"/>
<dbReference type="AlphaFoldDB" id="A0A318KHW5"/>
<dbReference type="Pfam" id="PF03795">
    <property type="entry name" value="YCII"/>
    <property type="match status" value="1"/>
</dbReference>
<comment type="caution">
    <text evidence="3">The sequence shown here is derived from an EMBL/GenBank/DDBJ whole genome shotgun (WGS) entry which is preliminary data.</text>
</comment>
<dbReference type="PANTHER" id="PTHR37828">
    <property type="entry name" value="GSR2449 PROTEIN"/>
    <property type="match status" value="1"/>
</dbReference>
<evidence type="ECO:0000256" key="1">
    <source>
        <dbReference type="ARBA" id="ARBA00007689"/>
    </source>
</evidence>
<proteinExistence type="inferred from homology"/>
<dbReference type="SUPFAM" id="SSF54909">
    <property type="entry name" value="Dimeric alpha+beta barrel"/>
    <property type="match status" value="1"/>
</dbReference>
<dbReference type="RefSeq" id="WP_022939523.1">
    <property type="nucleotide sequence ID" value="NZ_CABKRQ010000010.1"/>
</dbReference>
<reference evidence="3 4" key="1">
    <citation type="submission" date="2018-05" db="EMBL/GenBank/DDBJ databases">
        <title>Genomic Encyclopedia of Type Strains, Phase IV (KMG-IV): sequencing the most valuable type-strain genomes for metagenomic binning, comparative biology and taxonomic classification.</title>
        <authorList>
            <person name="Goeker M."/>
        </authorList>
    </citation>
    <scope>NUCLEOTIDE SEQUENCE [LARGE SCALE GENOMIC DNA]</scope>
    <source>
        <strain evidence="3 4">JC118</strain>
    </source>
</reference>